<accession>A0ABQ6CQH5</accession>
<sequence length="89" mass="9754">MSKRAKQEDIVGHAIRVTDDQGRSQWWITRIADAGEAIAEVFSALGYPDDVSFEPFAATEADILICGLQKGVCLQNLGHTDWPPRKVAA</sequence>
<organism evidence="1 2">
    <name type="scientific">Labrys miyagiensis</name>
    <dbReference type="NCBI Taxonomy" id="346912"/>
    <lineage>
        <taxon>Bacteria</taxon>
        <taxon>Pseudomonadati</taxon>
        <taxon>Pseudomonadota</taxon>
        <taxon>Alphaproteobacteria</taxon>
        <taxon>Hyphomicrobiales</taxon>
        <taxon>Xanthobacteraceae</taxon>
        <taxon>Labrys</taxon>
    </lineage>
</organism>
<dbReference type="Proteomes" id="UP001156882">
    <property type="component" value="Unassembled WGS sequence"/>
</dbReference>
<reference evidence="2" key="1">
    <citation type="journal article" date="2019" name="Int. J. Syst. Evol. Microbiol.">
        <title>The Global Catalogue of Microorganisms (GCM) 10K type strain sequencing project: providing services to taxonomists for standard genome sequencing and annotation.</title>
        <authorList>
            <consortium name="The Broad Institute Genomics Platform"/>
            <consortium name="The Broad Institute Genome Sequencing Center for Infectious Disease"/>
            <person name="Wu L."/>
            <person name="Ma J."/>
        </authorList>
    </citation>
    <scope>NUCLEOTIDE SEQUENCE [LARGE SCALE GENOMIC DNA]</scope>
    <source>
        <strain evidence="2">NBRC 101365</strain>
    </source>
</reference>
<name>A0ABQ6CQH5_9HYPH</name>
<evidence type="ECO:0000313" key="2">
    <source>
        <dbReference type="Proteomes" id="UP001156882"/>
    </source>
</evidence>
<dbReference type="EMBL" id="BSPC01000038">
    <property type="protein sequence ID" value="GLS20954.1"/>
    <property type="molecule type" value="Genomic_DNA"/>
</dbReference>
<gene>
    <name evidence="1" type="ORF">GCM10007874_39710</name>
</gene>
<keyword evidence="2" id="KW-1185">Reference proteome</keyword>
<evidence type="ECO:0000313" key="1">
    <source>
        <dbReference type="EMBL" id="GLS20954.1"/>
    </source>
</evidence>
<protein>
    <submittedName>
        <fullName evidence="1">Uncharacterized protein</fullName>
    </submittedName>
</protein>
<comment type="caution">
    <text evidence="1">The sequence shown here is derived from an EMBL/GenBank/DDBJ whole genome shotgun (WGS) entry which is preliminary data.</text>
</comment>
<proteinExistence type="predicted"/>